<dbReference type="GO" id="GO:0009228">
    <property type="term" value="P:thiamine biosynthetic process"/>
    <property type="evidence" value="ECO:0007669"/>
    <property type="project" value="InterPro"/>
</dbReference>
<name>A0A1M6UIX7_9FIRM</name>
<evidence type="ECO:0000313" key="4">
    <source>
        <dbReference type="Proteomes" id="UP000183975"/>
    </source>
</evidence>
<evidence type="ECO:0000313" key="3">
    <source>
        <dbReference type="EMBL" id="SHK69185.1"/>
    </source>
</evidence>
<dbReference type="EMBL" id="FRAH01000039">
    <property type="protein sequence ID" value="SHK69185.1"/>
    <property type="molecule type" value="Genomic_DNA"/>
</dbReference>
<protein>
    <submittedName>
        <fullName evidence="3">Putative hydroxymethylpyrimidine transport system substrate-binding protein</fullName>
    </submittedName>
</protein>
<dbReference type="Proteomes" id="UP000183975">
    <property type="component" value="Unassembled WGS sequence"/>
</dbReference>
<reference evidence="3 4" key="1">
    <citation type="submission" date="2016-11" db="EMBL/GenBank/DDBJ databases">
        <authorList>
            <person name="Jaros S."/>
            <person name="Januszkiewicz K."/>
            <person name="Wedrychowicz H."/>
        </authorList>
    </citation>
    <scope>NUCLEOTIDE SEQUENCE [LARGE SCALE GENOMIC DNA]</scope>
    <source>
        <strain evidence="3 4">DSM 14214</strain>
    </source>
</reference>
<feature type="signal peptide" evidence="1">
    <location>
        <begin position="1"/>
        <end position="20"/>
    </location>
</feature>
<keyword evidence="4" id="KW-1185">Reference proteome</keyword>
<feature type="chain" id="PRO_5038704625" evidence="1">
    <location>
        <begin position="21"/>
        <end position="345"/>
    </location>
</feature>
<proteinExistence type="predicted"/>
<dbReference type="InterPro" id="IPR015168">
    <property type="entry name" value="SsuA/THI5"/>
</dbReference>
<dbReference type="InterPro" id="IPR027939">
    <property type="entry name" value="NMT1/THI5"/>
</dbReference>
<dbReference type="SUPFAM" id="SSF53850">
    <property type="entry name" value="Periplasmic binding protein-like II"/>
    <property type="match status" value="1"/>
</dbReference>
<dbReference type="PANTHER" id="PTHR31528:SF3">
    <property type="entry name" value="THIAMINE BIOSYNTHESIS PROTEIN HI_0357-RELATED"/>
    <property type="match status" value="1"/>
</dbReference>
<gene>
    <name evidence="3" type="ORF">SAMN02745138_02181</name>
</gene>
<feature type="domain" description="SsuA/THI5-like" evidence="2">
    <location>
        <begin position="52"/>
        <end position="266"/>
    </location>
</feature>
<dbReference type="RefSeq" id="WP_072851718.1">
    <property type="nucleotide sequence ID" value="NZ_FRAH01000039.1"/>
</dbReference>
<dbReference type="Pfam" id="PF09084">
    <property type="entry name" value="NMT1"/>
    <property type="match status" value="1"/>
</dbReference>
<accession>A0A1M6UIX7</accession>
<organism evidence="3 4">
    <name type="scientific">Anaerotignum lactatifermentans DSM 14214</name>
    <dbReference type="NCBI Taxonomy" id="1121323"/>
    <lineage>
        <taxon>Bacteria</taxon>
        <taxon>Bacillati</taxon>
        <taxon>Bacillota</taxon>
        <taxon>Clostridia</taxon>
        <taxon>Lachnospirales</taxon>
        <taxon>Anaerotignaceae</taxon>
        <taxon>Anaerotignum</taxon>
    </lineage>
</organism>
<dbReference type="PANTHER" id="PTHR31528">
    <property type="entry name" value="4-AMINO-5-HYDROXYMETHYL-2-METHYLPYRIMIDINE PHOSPHATE SYNTHASE THI11-RELATED"/>
    <property type="match status" value="1"/>
</dbReference>
<evidence type="ECO:0000256" key="1">
    <source>
        <dbReference type="SAM" id="SignalP"/>
    </source>
</evidence>
<dbReference type="OrthoDB" id="9815602at2"/>
<dbReference type="AlphaFoldDB" id="A0A1M6UIX7"/>
<evidence type="ECO:0000259" key="2">
    <source>
        <dbReference type="Pfam" id="PF09084"/>
    </source>
</evidence>
<sequence>MKKKLFAVLMAAAMVFGMTACGSGESADTTAETTGDEAQLEDFSIVLDWYPNAVHAFLYDAIEKGYFAEEGLNLVIQFPANTNDGISLPAAGKADAGVYYMQDAIMTSCEENVPIVSIGAVTQKSMNVVISLKDSGITEAKDLAGKKIGYAGTVLSEAQIQAMLQNAGLTADDCECIDVGFDLMSALTTGQVDATIGNMVNHEVPQMEEQGFEVNYFYPTDFGVPQGYELVFLANKDAVAENPEKYQGFLRACQKGFEDMKNNPDEVLQILLDNQNEANFPLSENVERQSMEILLPDMETESAPFLHQEVSVWQENADWMYEVGVLTKEADVSGLVVNLLEDAEA</sequence>
<dbReference type="PROSITE" id="PS51257">
    <property type="entry name" value="PROKAR_LIPOPROTEIN"/>
    <property type="match status" value="1"/>
</dbReference>
<keyword evidence="1" id="KW-0732">Signal</keyword>
<dbReference type="Gene3D" id="3.40.190.10">
    <property type="entry name" value="Periplasmic binding protein-like II"/>
    <property type="match status" value="2"/>
</dbReference>